<organism evidence="1 2">
    <name type="scientific">Pseudonocardia alni subsp. carboxydivorans</name>
    <dbReference type="NCBI Taxonomy" id="415010"/>
    <lineage>
        <taxon>Bacteria</taxon>
        <taxon>Bacillati</taxon>
        <taxon>Actinomycetota</taxon>
        <taxon>Actinomycetes</taxon>
        <taxon>Pseudonocardiales</taxon>
        <taxon>Pseudonocardiaceae</taxon>
        <taxon>Pseudonocardia</taxon>
    </lineage>
</organism>
<keyword evidence="2" id="KW-1185">Reference proteome</keyword>
<comment type="caution">
    <text evidence="1">The sequence shown here is derived from an EMBL/GenBank/DDBJ whole genome shotgun (WGS) entry which is preliminary data.</text>
</comment>
<evidence type="ECO:0000313" key="1">
    <source>
        <dbReference type="EMBL" id="MEK6465249.1"/>
    </source>
</evidence>
<dbReference type="EMBL" id="JBBPIX010000008">
    <property type="protein sequence ID" value="MEK6465249.1"/>
    <property type="molecule type" value="Genomic_DNA"/>
</dbReference>
<evidence type="ECO:0000313" key="2">
    <source>
        <dbReference type="Proteomes" id="UP001367513"/>
    </source>
</evidence>
<dbReference type="InterPro" id="IPR011009">
    <property type="entry name" value="Kinase-like_dom_sf"/>
</dbReference>
<evidence type="ECO:0008006" key="3">
    <source>
        <dbReference type="Google" id="ProtNLM"/>
    </source>
</evidence>
<reference evidence="1 2" key="1">
    <citation type="submission" date="2024-03" db="EMBL/GenBank/DDBJ databases">
        <title>Draft genome sequence of Pseudonocardia carboxydivorans JCM 14827.</title>
        <authorList>
            <person name="Duangmal K."/>
        </authorList>
    </citation>
    <scope>NUCLEOTIDE SEQUENCE [LARGE SCALE GENOMIC DNA]</scope>
    <source>
        <strain evidence="1 2">JCM 14827</strain>
    </source>
</reference>
<accession>A0ABU9AFN9</accession>
<sequence>MGAEGRLTPPGLAAWPGLRITARLGGGHRGAVWAATDGSRRLVVHRSRRTPAALDWELDLTGELRAHGFRVPDVVAECRAAWAVVGGPVAALRAAP</sequence>
<dbReference type="RefSeq" id="WP_346105862.1">
    <property type="nucleotide sequence ID" value="NZ_BAAAOD010000048.1"/>
</dbReference>
<gene>
    <name evidence="1" type="ORF">WG925_16005</name>
</gene>
<dbReference type="Proteomes" id="UP001367513">
    <property type="component" value="Unassembled WGS sequence"/>
</dbReference>
<name>A0ABU9AFN9_PSEA5</name>
<protein>
    <recommendedName>
        <fullName evidence="3">Phosphotransferase family enzyme</fullName>
    </recommendedName>
</protein>
<dbReference type="SUPFAM" id="SSF56112">
    <property type="entry name" value="Protein kinase-like (PK-like)"/>
    <property type="match status" value="1"/>
</dbReference>
<proteinExistence type="predicted"/>